<reference evidence="7 8" key="1">
    <citation type="submission" date="2017-09" db="EMBL/GenBank/DDBJ databases">
        <title>Metagenomic Analysis Reveals Denitrifying Candidatus Accumulibacter and Flanking Population as a Source of N2O.</title>
        <authorList>
            <person name="Gao H."/>
            <person name="Mao Y."/>
            <person name="Zhao X."/>
            <person name="Liu W.-T."/>
            <person name="Zhang T."/>
            <person name="Wells G."/>
        </authorList>
    </citation>
    <scope>NUCLEOTIDE SEQUENCE [LARGE SCALE GENOMIC DNA]</scope>
    <source>
        <strain evidence="7">CANDO_2_IC</strain>
    </source>
</reference>
<dbReference type="PIRSF" id="PIRSF019574">
    <property type="entry name" value="Periplasmic_polyamine_BP"/>
    <property type="match status" value="1"/>
</dbReference>
<dbReference type="SUPFAM" id="SSF53850">
    <property type="entry name" value="Periplasmic binding protein-like II"/>
    <property type="match status" value="1"/>
</dbReference>
<keyword evidence="4 5" id="KW-0574">Periplasm</keyword>
<keyword evidence="2 5" id="KW-0813">Transport</keyword>
<sequence>MHIRSPLRPTGAARLACLGVAAILLAACGKEAEVAAPPAAAVAAAPAAPGATDAEKVLNVYNWSDYIAPETVKNFEARYGIKVNYDVFDANEVVETKLLAGNTGYDLVMPSAQFMERQIKAGVFQKLDKALLTNLGNMDPSIMQRVALHDPNNAHAIPYMWGTDGIGYNVDQIKQIMPDAPLDSWALVLDPKYAAKFKDCGISILDAASDIRSIVLIYLGKDPNSQDPADLQLVEEQLMKIRPYVRKINSSQYIEDLANGDLCIAVGYSGDVLQARDRAREAGKGVKVAYALPKEGSIIWFDMMVIPADAKHPRNAHLFIDYLMQPQVAASNSNSVHYPNGNLASEQFIAPEVKNDPSVFPSAEVKAKLSPELAVGDDYNRLLTRSWTRFQTGQ</sequence>
<evidence type="ECO:0000256" key="1">
    <source>
        <dbReference type="ARBA" id="ARBA00004418"/>
    </source>
</evidence>
<dbReference type="EMBL" id="PDHS01000394">
    <property type="protein sequence ID" value="MQM31854.1"/>
    <property type="molecule type" value="Genomic_DNA"/>
</dbReference>
<dbReference type="GO" id="GO:0042597">
    <property type="term" value="C:periplasmic space"/>
    <property type="evidence" value="ECO:0007669"/>
    <property type="project" value="UniProtKB-SubCell"/>
</dbReference>
<keyword evidence="3 6" id="KW-0732">Signal</keyword>
<dbReference type="PANTHER" id="PTHR30222:SF12">
    <property type="entry name" value="NORSPERMIDINE SENSOR"/>
    <property type="match status" value="1"/>
</dbReference>
<dbReference type="Gene3D" id="3.40.190.10">
    <property type="entry name" value="Periplasmic binding protein-like II"/>
    <property type="match status" value="2"/>
</dbReference>
<evidence type="ECO:0000256" key="3">
    <source>
        <dbReference type="ARBA" id="ARBA00022729"/>
    </source>
</evidence>
<evidence type="ECO:0000256" key="6">
    <source>
        <dbReference type="SAM" id="SignalP"/>
    </source>
</evidence>
<dbReference type="GO" id="GO:0015846">
    <property type="term" value="P:polyamine transport"/>
    <property type="evidence" value="ECO:0007669"/>
    <property type="project" value="InterPro"/>
</dbReference>
<feature type="chain" id="PRO_5025669538" description="Putrescine-binding periplasmic protein" evidence="6">
    <location>
        <begin position="27"/>
        <end position="394"/>
    </location>
</feature>
<comment type="subcellular location">
    <subcellularLocation>
        <location evidence="1 5">Periplasm</location>
    </subcellularLocation>
</comment>
<proteinExistence type="inferred from homology"/>
<dbReference type="AlphaFoldDB" id="A0A6A7RWC7"/>
<dbReference type="Pfam" id="PF13416">
    <property type="entry name" value="SBP_bac_8"/>
    <property type="match status" value="1"/>
</dbReference>
<dbReference type="InterPro" id="IPR006059">
    <property type="entry name" value="SBP"/>
</dbReference>
<evidence type="ECO:0000313" key="7">
    <source>
        <dbReference type="EMBL" id="MQM31854.1"/>
    </source>
</evidence>
<feature type="signal peptide" evidence="6">
    <location>
        <begin position="1"/>
        <end position="26"/>
    </location>
</feature>
<evidence type="ECO:0000256" key="2">
    <source>
        <dbReference type="ARBA" id="ARBA00022448"/>
    </source>
</evidence>
<organism evidence="7 8">
    <name type="scientific">Candidatus Accumulibacter phosphatis</name>
    <dbReference type="NCBI Taxonomy" id="327160"/>
    <lineage>
        <taxon>Bacteria</taxon>
        <taxon>Pseudomonadati</taxon>
        <taxon>Pseudomonadota</taxon>
        <taxon>Betaproteobacteria</taxon>
        <taxon>Candidatus Accumulibacter</taxon>
    </lineage>
</organism>
<accession>A0A6A7RWC7</accession>
<dbReference type="GO" id="GO:0019808">
    <property type="term" value="F:polyamine binding"/>
    <property type="evidence" value="ECO:0007669"/>
    <property type="project" value="InterPro"/>
</dbReference>
<gene>
    <name evidence="7" type="ORF">CRU78_15595</name>
</gene>
<dbReference type="InterPro" id="IPR001188">
    <property type="entry name" value="Sperm_putr-bd"/>
</dbReference>
<dbReference type="PANTHER" id="PTHR30222">
    <property type="entry name" value="SPERMIDINE/PUTRESCINE-BINDING PERIPLASMIC PROTEIN"/>
    <property type="match status" value="1"/>
</dbReference>
<dbReference type="Proteomes" id="UP000342300">
    <property type="component" value="Unassembled WGS sequence"/>
</dbReference>
<protein>
    <recommendedName>
        <fullName evidence="5">Putrescine-binding periplasmic protein</fullName>
    </recommendedName>
</protein>
<dbReference type="CDD" id="cd13659">
    <property type="entry name" value="PBP2_PotF"/>
    <property type="match status" value="1"/>
</dbReference>
<name>A0A6A7RWC7_9PROT</name>
<dbReference type="PROSITE" id="PS51257">
    <property type="entry name" value="PROKAR_LIPOPROTEIN"/>
    <property type="match status" value="1"/>
</dbReference>
<comment type="similarity">
    <text evidence="5">Belongs to the bacterial solute-binding protein PotD/PotF family.</text>
</comment>
<comment type="caution">
    <text evidence="7">The sequence shown here is derived from an EMBL/GenBank/DDBJ whole genome shotgun (WGS) entry which is preliminary data.</text>
</comment>
<dbReference type="PRINTS" id="PR00909">
    <property type="entry name" value="SPERMDNBNDNG"/>
</dbReference>
<evidence type="ECO:0000256" key="5">
    <source>
        <dbReference type="PIRNR" id="PIRNR019574"/>
    </source>
</evidence>
<evidence type="ECO:0000256" key="4">
    <source>
        <dbReference type="ARBA" id="ARBA00022764"/>
    </source>
</evidence>
<comment type="function">
    <text evidence="5">Required for the activity of the bacterial periplasmic transport system of putrescine.</text>
</comment>
<evidence type="ECO:0000313" key="8">
    <source>
        <dbReference type="Proteomes" id="UP000342300"/>
    </source>
</evidence>